<feature type="transmembrane region" description="Helical" evidence="6">
    <location>
        <begin position="7"/>
        <end position="24"/>
    </location>
</feature>
<sequence>MGERIKYIIWFIIASLSILLIWYFRAVVSFLIVSAVLSLVARPIFDLIKRIKIKSWRPSNALGAILTVLTLWVFILTFFRVSIPFIVKEIHFLSNVDLDAVFDTAERLLSSIVDPLKQTEFGKAGLDVIEGQIKETAITFFDFSRLRDIFASLAGFLGGVFIFAFSVSFITFFFLKEEWLIVQGLLLFVPSHYEEGIKHALSSIKTLLRRYFIGIIIQITLISTVVTFGLFLVGMELQHAVIIGLFSGFINVIPYMGPLIGAFFGFLVALVVYVQMPVPPDFINYMFGVFLVFVIVQLLDNIVFQPFIFSASVRAHPLEIFILILMAGYMSGIIGMFLAIPVYTIIRVIAKEFFFNYKLVQKLTEKIKE</sequence>
<evidence type="ECO:0000256" key="6">
    <source>
        <dbReference type="SAM" id="Phobius"/>
    </source>
</evidence>
<feature type="transmembrane region" description="Helical" evidence="6">
    <location>
        <begin position="149"/>
        <end position="175"/>
    </location>
</feature>
<feature type="transmembrane region" description="Helical" evidence="6">
    <location>
        <begin position="285"/>
        <end position="308"/>
    </location>
</feature>
<feature type="transmembrane region" description="Helical" evidence="6">
    <location>
        <begin position="252"/>
        <end position="273"/>
    </location>
</feature>
<keyword evidence="5 6" id="KW-0472">Membrane</keyword>
<comment type="caution">
    <text evidence="7">The sequence shown here is derived from an EMBL/GenBank/DDBJ whole genome shotgun (WGS) entry which is preliminary data.</text>
</comment>
<keyword evidence="3 6" id="KW-0812">Transmembrane</keyword>
<dbReference type="EMBL" id="JAENRR010000014">
    <property type="protein sequence ID" value="MBK3517244.1"/>
    <property type="molecule type" value="Genomic_DNA"/>
</dbReference>
<name>A0ABS1HHX7_9BACT</name>
<dbReference type="InterPro" id="IPR002549">
    <property type="entry name" value="AI-2E-like"/>
</dbReference>
<evidence type="ECO:0000313" key="7">
    <source>
        <dbReference type="EMBL" id="MBK3517244.1"/>
    </source>
</evidence>
<evidence type="ECO:0000256" key="1">
    <source>
        <dbReference type="ARBA" id="ARBA00004141"/>
    </source>
</evidence>
<feature type="transmembrane region" description="Helical" evidence="6">
    <location>
        <begin position="320"/>
        <end position="346"/>
    </location>
</feature>
<protein>
    <submittedName>
        <fullName evidence="7">AI-2E family transporter</fullName>
    </submittedName>
</protein>
<evidence type="ECO:0000256" key="3">
    <source>
        <dbReference type="ARBA" id="ARBA00022692"/>
    </source>
</evidence>
<accession>A0ABS1HHX7</accession>
<evidence type="ECO:0000256" key="5">
    <source>
        <dbReference type="ARBA" id="ARBA00023136"/>
    </source>
</evidence>
<gene>
    <name evidence="7" type="ORF">JIV24_07830</name>
</gene>
<comment type="similarity">
    <text evidence="2">Belongs to the autoinducer-2 exporter (AI-2E) (TC 2.A.86) family.</text>
</comment>
<dbReference type="Pfam" id="PF01594">
    <property type="entry name" value="AI-2E_transport"/>
    <property type="match status" value="1"/>
</dbReference>
<comment type="subcellular location">
    <subcellularLocation>
        <location evidence="1">Membrane</location>
        <topology evidence="1">Multi-pass membrane protein</topology>
    </subcellularLocation>
</comment>
<dbReference type="RefSeq" id="WP_200464472.1">
    <property type="nucleotide sequence ID" value="NZ_JAENRR010000014.1"/>
</dbReference>
<keyword evidence="4 6" id="KW-1133">Transmembrane helix</keyword>
<feature type="transmembrane region" description="Helical" evidence="6">
    <location>
        <begin position="60"/>
        <end position="79"/>
    </location>
</feature>
<organism evidence="7 8">
    <name type="scientific">Carboxylicivirga marina</name>
    <dbReference type="NCBI Taxonomy" id="2800988"/>
    <lineage>
        <taxon>Bacteria</taxon>
        <taxon>Pseudomonadati</taxon>
        <taxon>Bacteroidota</taxon>
        <taxon>Bacteroidia</taxon>
        <taxon>Marinilabiliales</taxon>
        <taxon>Marinilabiliaceae</taxon>
        <taxon>Carboxylicivirga</taxon>
    </lineage>
</organism>
<keyword evidence="8" id="KW-1185">Reference proteome</keyword>
<feature type="transmembrane region" description="Helical" evidence="6">
    <location>
        <begin position="211"/>
        <end position="232"/>
    </location>
</feature>
<evidence type="ECO:0000313" key="8">
    <source>
        <dbReference type="Proteomes" id="UP000605676"/>
    </source>
</evidence>
<feature type="transmembrane region" description="Helical" evidence="6">
    <location>
        <begin position="30"/>
        <end position="48"/>
    </location>
</feature>
<evidence type="ECO:0000256" key="2">
    <source>
        <dbReference type="ARBA" id="ARBA00009773"/>
    </source>
</evidence>
<evidence type="ECO:0000256" key="4">
    <source>
        <dbReference type="ARBA" id="ARBA00022989"/>
    </source>
</evidence>
<proteinExistence type="inferred from homology"/>
<dbReference type="Proteomes" id="UP000605676">
    <property type="component" value="Unassembled WGS sequence"/>
</dbReference>
<reference evidence="7 8" key="1">
    <citation type="submission" date="2021-01" db="EMBL/GenBank/DDBJ databases">
        <title>Carboxyliciviraga sp.nov., isolated from coastal sediments.</title>
        <authorList>
            <person name="Lu D."/>
            <person name="Zhang T."/>
        </authorList>
    </citation>
    <scope>NUCLEOTIDE SEQUENCE [LARGE SCALE GENOMIC DNA]</scope>
    <source>
        <strain evidence="7 8">N1Y132</strain>
    </source>
</reference>